<evidence type="ECO:0008006" key="3">
    <source>
        <dbReference type="Google" id="ProtNLM"/>
    </source>
</evidence>
<dbReference type="EMBL" id="SOML01000012">
    <property type="protein sequence ID" value="TFD93771.1"/>
    <property type="molecule type" value="Genomic_DNA"/>
</dbReference>
<comment type="caution">
    <text evidence="1">The sequence shown here is derived from an EMBL/GenBank/DDBJ whole genome shotgun (WGS) entry which is preliminary data.</text>
</comment>
<reference evidence="1 2" key="1">
    <citation type="submission" date="2019-03" db="EMBL/GenBank/DDBJ databases">
        <title>San Antonio Military Medical Center submission to MRSN (WRAIR), pending publication.</title>
        <authorList>
            <person name="Blyth D.M."/>
            <person name="Mccarthy S.L."/>
            <person name="Schall S.E."/>
            <person name="Stam J.A."/>
            <person name="Ong A.C."/>
            <person name="Mcgann P.T."/>
        </authorList>
    </citation>
    <scope>NUCLEOTIDE SEQUENCE [LARGE SCALE GENOMIC DNA]</scope>
    <source>
        <strain evidence="1 2">MRSN571793</strain>
    </source>
</reference>
<protein>
    <recommendedName>
        <fullName evidence="3">RteC protein</fullName>
    </recommendedName>
</protein>
<dbReference type="OrthoDB" id="1028590at2"/>
<dbReference type="AlphaFoldDB" id="A0A4Y8KX19"/>
<dbReference type="Proteomes" id="UP000297861">
    <property type="component" value="Unassembled WGS sequence"/>
</dbReference>
<dbReference type="Pfam" id="PF09357">
    <property type="entry name" value="RteC"/>
    <property type="match status" value="1"/>
</dbReference>
<accession>A0A4Y8KX19</accession>
<name>A0A4Y8KX19_9BACT</name>
<evidence type="ECO:0000313" key="2">
    <source>
        <dbReference type="Proteomes" id="UP000297861"/>
    </source>
</evidence>
<gene>
    <name evidence="1" type="ORF">E2605_16615</name>
</gene>
<organism evidence="1 2">
    <name type="scientific">Dysgonomonas capnocytophagoides</name>
    <dbReference type="NCBI Taxonomy" id="45254"/>
    <lineage>
        <taxon>Bacteria</taxon>
        <taxon>Pseudomonadati</taxon>
        <taxon>Bacteroidota</taxon>
        <taxon>Bacteroidia</taxon>
        <taxon>Bacteroidales</taxon>
        <taxon>Dysgonomonadaceae</taxon>
        <taxon>Dysgonomonas</taxon>
    </lineage>
</organism>
<dbReference type="InterPro" id="IPR018534">
    <property type="entry name" value="Tet_reg_excision_RteC"/>
</dbReference>
<sequence length="121" mass="14344">MFLEVELALINKQMEYPKFFTFSAKTWKSILYLDLDKINYVDIMEIISSLFYLGCITTFDGKAIPLSQLAKGFERLFNFKFSDIYKKEEEVIKRRPMKLTGFLDRLREAIKRKSKDDGFQS</sequence>
<keyword evidence="2" id="KW-1185">Reference proteome</keyword>
<proteinExistence type="predicted"/>
<evidence type="ECO:0000313" key="1">
    <source>
        <dbReference type="EMBL" id="TFD93771.1"/>
    </source>
</evidence>